<dbReference type="EMBL" id="JARGDH010000002">
    <property type="protein sequence ID" value="KAL0276660.1"/>
    <property type="molecule type" value="Genomic_DNA"/>
</dbReference>
<dbReference type="Pfam" id="PF09334">
    <property type="entry name" value="tRNA-synt_1g"/>
    <property type="match status" value="1"/>
</dbReference>
<dbReference type="Gene3D" id="3.40.50.620">
    <property type="entry name" value="HUPs"/>
    <property type="match status" value="1"/>
</dbReference>
<evidence type="ECO:0000256" key="5">
    <source>
        <dbReference type="ARBA" id="ARBA00022917"/>
    </source>
</evidence>
<feature type="domain" description="Methionyl-tRNA synthetase anticodon-binding" evidence="12">
    <location>
        <begin position="422"/>
        <end position="518"/>
    </location>
</feature>
<proteinExistence type="inferred from homology"/>
<evidence type="ECO:0000259" key="11">
    <source>
        <dbReference type="Pfam" id="PF09334"/>
    </source>
</evidence>
<comment type="catalytic activity">
    <reaction evidence="9">
        <text>tRNA(Met) + L-methionine + ATP = L-methionyl-tRNA(Met) + AMP + diphosphate</text>
        <dbReference type="Rhea" id="RHEA:13481"/>
        <dbReference type="Rhea" id="RHEA-COMP:9667"/>
        <dbReference type="Rhea" id="RHEA-COMP:9698"/>
        <dbReference type="ChEBI" id="CHEBI:30616"/>
        <dbReference type="ChEBI" id="CHEBI:33019"/>
        <dbReference type="ChEBI" id="CHEBI:57844"/>
        <dbReference type="ChEBI" id="CHEBI:78442"/>
        <dbReference type="ChEBI" id="CHEBI:78530"/>
        <dbReference type="ChEBI" id="CHEBI:456215"/>
        <dbReference type="EC" id="6.1.1.10"/>
    </reaction>
</comment>
<dbReference type="InterPro" id="IPR014729">
    <property type="entry name" value="Rossmann-like_a/b/a_fold"/>
</dbReference>
<dbReference type="GO" id="GO:0004825">
    <property type="term" value="F:methionine-tRNA ligase activity"/>
    <property type="evidence" value="ECO:0007669"/>
    <property type="project" value="UniProtKB-EC"/>
</dbReference>
<dbReference type="Gene3D" id="2.170.220.10">
    <property type="match status" value="1"/>
</dbReference>
<evidence type="ECO:0000313" key="13">
    <source>
        <dbReference type="EMBL" id="KAL0276661.1"/>
    </source>
</evidence>
<evidence type="ECO:0000256" key="9">
    <source>
        <dbReference type="ARBA" id="ARBA00047364"/>
    </source>
</evidence>
<keyword evidence="3 10" id="KW-0547">Nucleotide-binding</keyword>
<dbReference type="NCBIfam" id="TIGR00398">
    <property type="entry name" value="metG"/>
    <property type="match status" value="1"/>
</dbReference>
<accession>A0AAW2I3Z7</accession>
<evidence type="ECO:0000256" key="2">
    <source>
        <dbReference type="ARBA" id="ARBA00022598"/>
    </source>
</evidence>
<dbReference type="CDD" id="cd00814">
    <property type="entry name" value="MetRS_core"/>
    <property type="match status" value="1"/>
</dbReference>
<keyword evidence="5 10" id="KW-0648">Protein biosynthesis</keyword>
<dbReference type="CDD" id="cd07957">
    <property type="entry name" value="Anticodon_Ia_Met"/>
    <property type="match status" value="1"/>
</dbReference>
<dbReference type="EC" id="6.1.1.10" evidence="1"/>
<organism evidence="13">
    <name type="scientific">Menopon gallinae</name>
    <name type="common">poultry shaft louse</name>
    <dbReference type="NCBI Taxonomy" id="328185"/>
    <lineage>
        <taxon>Eukaryota</taxon>
        <taxon>Metazoa</taxon>
        <taxon>Ecdysozoa</taxon>
        <taxon>Arthropoda</taxon>
        <taxon>Hexapoda</taxon>
        <taxon>Insecta</taxon>
        <taxon>Pterygota</taxon>
        <taxon>Neoptera</taxon>
        <taxon>Paraneoptera</taxon>
        <taxon>Psocodea</taxon>
        <taxon>Troctomorpha</taxon>
        <taxon>Phthiraptera</taxon>
        <taxon>Amblycera</taxon>
        <taxon>Menoponidae</taxon>
        <taxon>Menopon</taxon>
    </lineage>
</organism>
<dbReference type="GO" id="GO:0005739">
    <property type="term" value="C:mitochondrion"/>
    <property type="evidence" value="ECO:0007669"/>
    <property type="project" value="UniProtKB-ARBA"/>
</dbReference>
<dbReference type="SUPFAM" id="SSF52374">
    <property type="entry name" value="Nucleotidylyl transferase"/>
    <property type="match status" value="1"/>
</dbReference>
<keyword evidence="4 10" id="KW-0067">ATP-binding</keyword>
<evidence type="ECO:0000256" key="7">
    <source>
        <dbReference type="ARBA" id="ARBA00026124"/>
    </source>
</evidence>
<keyword evidence="6 10" id="KW-0030">Aminoacyl-tRNA synthetase</keyword>
<dbReference type="InterPro" id="IPR015413">
    <property type="entry name" value="Methionyl/Leucyl_tRNA_Synth"/>
</dbReference>
<comment type="similarity">
    <text evidence="10">Belongs to the class-I aminoacyl-tRNA synthetase family.</text>
</comment>
<evidence type="ECO:0000256" key="1">
    <source>
        <dbReference type="ARBA" id="ARBA00012838"/>
    </source>
</evidence>
<dbReference type="InterPro" id="IPR023457">
    <property type="entry name" value="Met-tRNA_synth_2"/>
</dbReference>
<evidence type="ECO:0000256" key="8">
    <source>
        <dbReference type="ARBA" id="ARBA00030331"/>
    </source>
</evidence>
<evidence type="ECO:0000256" key="4">
    <source>
        <dbReference type="ARBA" id="ARBA00022840"/>
    </source>
</evidence>
<gene>
    <name evidence="13" type="ORF">PYX00_004184</name>
</gene>
<dbReference type="Gene3D" id="1.10.730.10">
    <property type="entry name" value="Isoleucyl-tRNA Synthetase, Domain 1"/>
    <property type="match status" value="1"/>
</dbReference>
<dbReference type="InterPro" id="IPR014758">
    <property type="entry name" value="Met-tRNA_synth"/>
</dbReference>
<sequence>MAYNGMKFLIYNKGSLGRIMYWKINHIRQKSSYYITTPIFYVNAEPHIGHLYTSILADATARFQVMKNPKVNLKFMTGTDEHGSKISISAQAHKMSEQIFCDAISQKYINMFDLFNLCYTDFLRTTEERHKNTATRLWNLIFERGYIYQGEYAGWYCISDEAFVSEKDLCPKESDDDGVRLTLDTNKMVHFVEEKNYKFKLSHFKNDLLHWLRSGCIVKPTKFQNELELMIENEEVMRDLSVSRPAARVKWGIPVPNDPTQVMYVWLDALSSYLTSSGYPESVDHWPPDLHVIGKDILRFHGVYWPSFLIAAGLEPPRRILCHSHWLNDGMKMSKSLGNVIDPMSRVQTYTCDGLRYYLLHAGVPHSDGNFREAEIRDVINADLADKLGNLLRRCLSKVLNTGYVFPSFSSEHHSKYCSEYCEDLIQCLETLPESVAGHYENFEFCKGITEIMRAISLANKFIETKEPWKLKNRSQRDEVRSTIHIALETLRICGILLQPVVPKIADSLLKVLSVDAEHRSFEDIRPFSWQSDSGDDRRLSNYDGILFRKVMN</sequence>
<dbReference type="SUPFAM" id="SSF47323">
    <property type="entry name" value="Anticodon-binding domain of a subclass of class I aminoacyl-tRNA synthetases"/>
    <property type="match status" value="1"/>
</dbReference>
<dbReference type="GO" id="GO:0005524">
    <property type="term" value="F:ATP binding"/>
    <property type="evidence" value="ECO:0007669"/>
    <property type="project" value="UniProtKB-KW"/>
</dbReference>
<dbReference type="InterPro" id="IPR033911">
    <property type="entry name" value="MetRS_core"/>
</dbReference>
<dbReference type="EMBL" id="JARGDH010000002">
    <property type="protein sequence ID" value="KAL0276661.1"/>
    <property type="molecule type" value="Genomic_DNA"/>
</dbReference>
<dbReference type="PRINTS" id="PR01041">
    <property type="entry name" value="TRNASYNTHMET"/>
</dbReference>
<comment type="caution">
    <text evidence="13">The sequence shown here is derived from an EMBL/GenBank/DDBJ whole genome shotgun (WGS) entry which is preliminary data.</text>
</comment>
<dbReference type="InterPro" id="IPR009080">
    <property type="entry name" value="tRNAsynth_Ia_anticodon-bd"/>
</dbReference>
<dbReference type="GO" id="GO:0006431">
    <property type="term" value="P:methionyl-tRNA aminoacylation"/>
    <property type="evidence" value="ECO:0007669"/>
    <property type="project" value="InterPro"/>
</dbReference>
<name>A0AAW2I3Z7_9NEOP</name>
<dbReference type="InterPro" id="IPR041872">
    <property type="entry name" value="Anticodon_Met"/>
</dbReference>
<dbReference type="AlphaFoldDB" id="A0AAW2I3Z7"/>
<evidence type="ECO:0000256" key="3">
    <source>
        <dbReference type="ARBA" id="ARBA00022741"/>
    </source>
</evidence>
<evidence type="ECO:0000256" key="10">
    <source>
        <dbReference type="RuleBase" id="RU363039"/>
    </source>
</evidence>
<protein>
    <recommendedName>
        <fullName evidence="7">Methionine--tRNA ligase, mitochondrial</fullName>
        <ecNumber evidence="1">6.1.1.10</ecNumber>
    </recommendedName>
    <alternativeName>
        <fullName evidence="8">Mitochondrial methionyl-tRNA synthetase</fullName>
    </alternativeName>
</protein>
<dbReference type="PANTHER" id="PTHR43326:SF1">
    <property type="entry name" value="METHIONINE--TRNA LIGASE, MITOCHONDRIAL"/>
    <property type="match status" value="1"/>
</dbReference>
<dbReference type="FunFam" id="2.170.220.10:FF:000001">
    <property type="entry name" value="methionine--tRNA ligase, mitochondrial"/>
    <property type="match status" value="1"/>
</dbReference>
<keyword evidence="2 10" id="KW-0436">Ligase</keyword>
<dbReference type="Pfam" id="PF19303">
    <property type="entry name" value="Anticodon_3"/>
    <property type="match status" value="1"/>
</dbReference>
<reference evidence="13" key="1">
    <citation type="journal article" date="2024" name="Gigascience">
        <title>Chromosome-level genome of the poultry shaft louse Menopon gallinae provides insight into the host-switching and adaptive evolution of parasitic lice.</title>
        <authorList>
            <person name="Xu Y."/>
            <person name="Ma L."/>
            <person name="Liu S."/>
            <person name="Liang Y."/>
            <person name="Liu Q."/>
            <person name="He Z."/>
            <person name="Tian L."/>
            <person name="Duan Y."/>
            <person name="Cai W."/>
            <person name="Li H."/>
            <person name="Song F."/>
        </authorList>
    </citation>
    <scope>NUCLEOTIDE SEQUENCE</scope>
    <source>
        <strain evidence="13">Cailab_2023a</strain>
    </source>
</reference>
<dbReference type="PANTHER" id="PTHR43326">
    <property type="entry name" value="METHIONYL-TRNA SYNTHETASE"/>
    <property type="match status" value="1"/>
</dbReference>
<feature type="domain" description="Methionyl/Leucyl tRNA synthetase" evidence="11">
    <location>
        <begin position="33"/>
        <end position="396"/>
    </location>
</feature>
<evidence type="ECO:0000256" key="6">
    <source>
        <dbReference type="ARBA" id="ARBA00023146"/>
    </source>
</evidence>
<evidence type="ECO:0000259" key="12">
    <source>
        <dbReference type="Pfam" id="PF19303"/>
    </source>
</evidence>